<evidence type="ECO:0000256" key="10">
    <source>
        <dbReference type="ARBA" id="ARBA00022989"/>
    </source>
</evidence>
<dbReference type="PANTHER" id="PTHR15929:SF0">
    <property type="entry name" value="STORE-OPERATED CALCIUM ENTRY-ASSOCIATED REGULATORY FACTOR"/>
    <property type="match status" value="1"/>
</dbReference>
<reference evidence="18" key="1">
    <citation type="journal article" date="2015" name="Genome Announc.">
        <title>Draft genome sequence of Talaromyces cellulolyticus strain Y-94, a source of lignocellulosic biomass-degrading enzymes.</title>
        <authorList>
            <person name="Fujii T."/>
            <person name="Koike H."/>
            <person name="Sawayama S."/>
            <person name="Yano S."/>
            <person name="Inoue H."/>
        </authorList>
    </citation>
    <scope>NUCLEOTIDE SEQUENCE [LARGE SCALE GENOMIC DNA]</scope>
    <source>
        <strain evidence="18">Y-94</strain>
    </source>
</reference>
<dbReference type="Proteomes" id="UP000053095">
    <property type="component" value="Unassembled WGS sequence"/>
</dbReference>
<dbReference type="GO" id="GO:0006816">
    <property type="term" value="P:calcium ion transport"/>
    <property type="evidence" value="ECO:0007669"/>
    <property type="project" value="UniProtKB-KW"/>
</dbReference>
<feature type="compositionally biased region" description="Basic and acidic residues" evidence="14">
    <location>
        <begin position="271"/>
        <end position="281"/>
    </location>
</feature>
<evidence type="ECO:0000256" key="12">
    <source>
        <dbReference type="ARBA" id="ARBA00023136"/>
    </source>
</evidence>
<keyword evidence="7 16" id="KW-0732">Signal</keyword>
<feature type="signal peptide" evidence="16">
    <location>
        <begin position="1"/>
        <end position="21"/>
    </location>
</feature>
<evidence type="ECO:0000256" key="14">
    <source>
        <dbReference type="SAM" id="MobiDB-lite"/>
    </source>
</evidence>
<dbReference type="PANTHER" id="PTHR15929">
    <property type="entry name" value="STORE-OPERATED CALCIUM ENTRY-ASSOCIATED REGULATORY FACTOR"/>
    <property type="match status" value="1"/>
</dbReference>
<comment type="subcellular location">
    <subcellularLocation>
        <location evidence="1">Endoplasmic reticulum membrane</location>
        <topology evidence="1">Single-pass type I membrane protein</topology>
    </subcellularLocation>
</comment>
<feature type="transmembrane region" description="Helical" evidence="15">
    <location>
        <begin position="166"/>
        <end position="186"/>
    </location>
</feature>
<evidence type="ECO:0000256" key="16">
    <source>
        <dbReference type="SAM" id="SignalP"/>
    </source>
</evidence>
<evidence type="ECO:0000256" key="7">
    <source>
        <dbReference type="ARBA" id="ARBA00022729"/>
    </source>
</evidence>
<dbReference type="GO" id="GO:0005789">
    <property type="term" value="C:endoplasmic reticulum membrane"/>
    <property type="evidence" value="ECO:0007669"/>
    <property type="project" value="UniProtKB-SubCell"/>
</dbReference>
<organism evidence="17 18">
    <name type="scientific">Talaromyces pinophilus</name>
    <name type="common">Penicillium pinophilum</name>
    <dbReference type="NCBI Taxonomy" id="128442"/>
    <lineage>
        <taxon>Eukaryota</taxon>
        <taxon>Fungi</taxon>
        <taxon>Dikarya</taxon>
        <taxon>Ascomycota</taxon>
        <taxon>Pezizomycotina</taxon>
        <taxon>Eurotiomycetes</taxon>
        <taxon>Eurotiomycetidae</taxon>
        <taxon>Eurotiales</taxon>
        <taxon>Trichocomaceae</taxon>
        <taxon>Talaromyces</taxon>
        <taxon>Talaromyces sect. Talaromyces</taxon>
    </lineage>
</organism>
<dbReference type="Pfam" id="PF06682">
    <property type="entry name" value="SARAF"/>
    <property type="match status" value="1"/>
</dbReference>
<evidence type="ECO:0000256" key="3">
    <source>
        <dbReference type="ARBA" id="ARBA00016584"/>
    </source>
</evidence>
<keyword evidence="6 15" id="KW-0812">Transmembrane</keyword>
<proteinExistence type="inferred from homology"/>
<evidence type="ECO:0000256" key="15">
    <source>
        <dbReference type="SAM" id="Phobius"/>
    </source>
</evidence>
<keyword evidence="11" id="KW-0406">Ion transport</keyword>
<evidence type="ECO:0000313" key="17">
    <source>
        <dbReference type="EMBL" id="GAM40827.1"/>
    </source>
</evidence>
<protein>
    <recommendedName>
        <fullName evidence="3">Store-operated calcium entry-associated regulatory factor</fullName>
    </recommendedName>
    <alternativeName>
        <fullName evidence="13">Transmembrane protein 66</fullName>
    </alternativeName>
</protein>
<feature type="region of interest" description="Disordered" evidence="14">
    <location>
        <begin position="189"/>
        <end position="306"/>
    </location>
</feature>
<feature type="compositionally biased region" description="Polar residues" evidence="14">
    <location>
        <begin position="287"/>
        <end position="306"/>
    </location>
</feature>
<evidence type="ECO:0000256" key="4">
    <source>
        <dbReference type="ARBA" id="ARBA00022448"/>
    </source>
</evidence>
<comment type="caution">
    <text evidence="17">The sequence shown here is derived from an EMBL/GenBank/DDBJ whole genome shotgun (WGS) entry which is preliminary data.</text>
</comment>
<comment type="similarity">
    <text evidence="2">Belongs to the SARAF family.</text>
</comment>
<dbReference type="GO" id="GO:2001256">
    <property type="term" value="P:regulation of store-operated calcium entry"/>
    <property type="evidence" value="ECO:0007669"/>
    <property type="project" value="InterPro"/>
</dbReference>
<dbReference type="AlphaFoldDB" id="A0A6V8HFY1"/>
<keyword evidence="4" id="KW-0813">Transport</keyword>
<keyword evidence="12 15" id="KW-0472">Membrane</keyword>
<keyword evidence="10 15" id="KW-1133">Transmembrane helix</keyword>
<keyword evidence="9" id="KW-0106">Calcium</keyword>
<evidence type="ECO:0000256" key="11">
    <source>
        <dbReference type="ARBA" id="ARBA00023065"/>
    </source>
</evidence>
<evidence type="ECO:0000256" key="1">
    <source>
        <dbReference type="ARBA" id="ARBA00004115"/>
    </source>
</evidence>
<evidence type="ECO:0000256" key="9">
    <source>
        <dbReference type="ARBA" id="ARBA00022837"/>
    </source>
</evidence>
<keyword evidence="8" id="KW-0256">Endoplasmic reticulum</keyword>
<keyword evidence="5" id="KW-0109">Calcium transport</keyword>
<evidence type="ECO:0000256" key="8">
    <source>
        <dbReference type="ARBA" id="ARBA00022824"/>
    </source>
</evidence>
<name>A0A6V8HFY1_TALPI</name>
<evidence type="ECO:0000313" key="18">
    <source>
        <dbReference type="Proteomes" id="UP000053095"/>
    </source>
</evidence>
<accession>A0A6V8HFY1</accession>
<evidence type="ECO:0000256" key="5">
    <source>
        <dbReference type="ARBA" id="ARBA00022568"/>
    </source>
</evidence>
<keyword evidence="18" id="KW-1185">Reference proteome</keyword>
<evidence type="ECO:0000256" key="13">
    <source>
        <dbReference type="ARBA" id="ARBA00031116"/>
    </source>
</evidence>
<dbReference type="EMBL" id="DF933837">
    <property type="protein sequence ID" value="GAM40827.1"/>
    <property type="molecule type" value="Genomic_DNA"/>
</dbReference>
<gene>
    <name evidence="17" type="ORF">TCE0_041f13477</name>
</gene>
<feature type="compositionally biased region" description="Gly residues" evidence="14">
    <location>
        <begin position="241"/>
        <end position="250"/>
    </location>
</feature>
<sequence length="306" mass="33424">MKRISSTYLLLLLSLFSTALSETPPSKNAVRLSNVQTLTLHADRETSHRRVSPLPQLNCVGPQNVCKLYKIDTMRCTNQGYDYSEEDIQWSCTADLPSEFKLGSTDVICEGYRNADDKWILKGSCGVEYRLLLTEKGEERYGRWRQSNTNEKAKDGDDSKNTVSNFIFAIIIIAVFVFIVIAITGGNNRGGDQGRRLGNNRGGGSGGGGDDDDPPPPYDYQPRSQEKKSNSEGPGFWTGAAAGGAAGGAAGYAMGRRHNDRDRSAGPSYTRRSDYGYRDDPGPAPGPSQSFSPPRSNTGFGSTRRR</sequence>
<evidence type="ECO:0000256" key="6">
    <source>
        <dbReference type="ARBA" id="ARBA00022692"/>
    </source>
</evidence>
<evidence type="ECO:0000256" key="2">
    <source>
        <dbReference type="ARBA" id="ARBA00006833"/>
    </source>
</evidence>
<feature type="chain" id="PRO_5027946449" description="Store-operated calcium entry-associated regulatory factor" evidence="16">
    <location>
        <begin position="22"/>
        <end position="306"/>
    </location>
</feature>
<dbReference type="InterPro" id="IPR009567">
    <property type="entry name" value="SARAF"/>
</dbReference>